<evidence type="ECO:0000256" key="1">
    <source>
        <dbReference type="SAM" id="MobiDB-lite"/>
    </source>
</evidence>
<sequence>MAHRTMLFCDLWQELLGFGGDVPNEEAALSLQASYTQQRSSSRKTLSLLWKTPPAVAISDPLPPHSYQNFQDRLGSMERSLSKLNDTVSLIARALLPSTAAPHGVLPGLRQPFNSEASLKAKLPASQGDHPQGEIGVVPDGHGGESTAQIVGQTQQQTAALYRNATGSEANERPSKRMRRTTKAGSLEGSNSLENVLGNPDRGPAEGHPLARMRLASGVNESDSPEHLAGRFHSRSGPAESEVPYAVTARRSKPAETKVIIDAPSARQSCATAPKHVRASLPRITYLLLCCKPHLISVWSASAAEHALFLYTSVHSSRNFYL</sequence>
<reference evidence="2 3" key="1">
    <citation type="submission" date="2014-04" db="EMBL/GenBank/DDBJ databases">
        <authorList>
            <consortium name="DOE Joint Genome Institute"/>
            <person name="Kuo A."/>
            <person name="Ruytinx J."/>
            <person name="Rineau F."/>
            <person name="Colpaert J."/>
            <person name="Kohler A."/>
            <person name="Nagy L.G."/>
            <person name="Floudas D."/>
            <person name="Copeland A."/>
            <person name="Barry K.W."/>
            <person name="Cichocki N."/>
            <person name="Veneault-Fourrey C."/>
            <person name="LaButti K."/>
            <person name="Lindquist E.A."/>
            <person name="Lipzen A."/>
            <person name="Lundell T."/>
            <person name="Morin E."/>
            <person name="Murat C."/>
            <person name="Sun H."/>
            <person name="Tunlid A."/>
            <person name="Henrissat B."/>
            <person name="Grigoriev I.V."/>
            <person name="Hibbett D.S."/>
            <person name="Martin F."/>
            <person name="Nordberg H.P."/>
            <person name="Cantor M.N."/>
            <person name="Hua S.X."/>
        </authorList>
    </citation>
    <scope>NUCLEOTIDE SEQUENCE [LARGE SCALE GENOMIC DNA]</scope>
    <source>
        <strain evidence="2 3">UH-Slu-Lm8-n1</strain>
    </source>
</reference>
<evidence type="ECO:0000313" key="3">
    <source>
        <dbReference type="Proteomes" id="UP000054485"/>
    </source>
</evidence>
<protein>
    <submittedName>
        <fullName evidence="2">Uncharacterized protein</fullName>
    </submittedName>
</protein>
<gene>
    <name evidence="2" type="ORF">CY34DRAFT_15901</name>
</gene>
<dbReference type="OrthoDB" id="3031777at2759"/>
<dbReference type="AlphaFoldDB" id="A0A0D0ASD0"/>
<feature type="region of interest" description="Disordered" evidence="1">
    <location>
        <begin position="220"/>
        <end position="244"/>
    </location>
</feature>
<feature type="region of interest" description="Disordered" evidence="1">
    <location>
        <begin position="165"/>
        <end position="207"/>
    </location>
</feature>
<reference evidence="3" key="2">
    <citation type="submission" date="2015-01" db="EMBL/GenBank/DDBJ databases">
        <title>Evolutionary Origins and Diversification of the Mycorrhizal Mutualists.</title>
        <authorList>
            <consortium name="DOE Joint Genome Institute"/>
            <consortium name="Mycorrhizal Genomics Consortium"/>
            <person name="Kohler A."/>
            <person name="Kuo A."/>
            <person name="Nagy L.G."/>
            <person name="Floudas D."/>
            <person name="Copeland A."/>
            <person name="Barry K.W."/>
            <person name="Cichocki N."/>
            <person name="Veneault-Fourrey C."/>
            <person name="LaButti K."/>
            <person name="Lindquist E.A."/>
            <person name="Lipzen A."/>
            <person name="Lundell T."/>
            <person name="Morin E."/>
            <person name="Murat C."/>
            <person name="Riley R."/>
            <person name="Ohm R."/>
            <person name="Sun H."/>
            <person name="Tunlid A."/>
            <person name="Henrissat B."/>
            <person name="Grigoriev I.V."/>
            <person name="Hibbett D.S."/>
            <person name="Martin F."/>
        </authorList>
    </citation>
    <scope>NUCLEOTIDE SEQUENCE [LARGE SCALE GENOMIC DNA]</scope>
    <source>
        <strain evidence="3">UH-Slu-Lm8-n1</strain>
    </source>
</reference>
<dbReference type="EMBL" id="KN835472">
    <property type="protein sequence ID" value="KIK37152.1"/>
    <property type="molecule type" value="Genomic_DNA"/>
</dbReference>
<dbReference type="InParanoid" id="A0A0D0ASD0"/>
<keyword evidence="3" id="KW-1185">Reference proteome</keyword>
<proteinExistence type="predicted"/>
<dbReference type="Proteomes" id="UP000054485">
    <property type="component" value="Unassembled WGS sequence"/>
</dbReference>
<evidence type="ECO:0000313" key="2">
    <source>
        <dbReference type="EMBL" id="KIK37152.1"/>
    </source>
</evidence>
<name>A0A0D0ASD0_9AGAM</name>
<organism evidence="2 3">
    <name type="scientific">Suillus luteus UH-Slu-Lm8-n1</name>
    <dbReference type="NCBI Taxonomy" id="930992"/>
    <lineage>
        <taxon>Eukaryota</taxon>
        <taxon>Fungi</taxon>
        <taxon>Dikarya</taxon>
        <taxon>Basidiomycota</taxon>
        <taxon>Agaricomycotina</taxon>
        <taxon>Agaricomycetes</taxon>
        <taxon>Agaricomycetidae</taxon>
        <taxon>Boletales</taxon>
        <taxon>Suillineae</taxon>
        <taxon>Suillaceae</taxon>
        <taxon>Suillus</taxon>
    </lineage>
</organism>
<dbReference type="HOGENOM" id="CLU_863748_0_0_1"/>
<accession>A0A0D0ASD0</accession>
<feature type="region of interest" description="Disordered" evidence="1">
    <location>
        <begin position="122"/>
        <end position="147"/>
    </location>
</feature>